<evidence type="ECO:0000256" key="2">
    <source>
        <dbReference type="ARBA" id="ARBA00023002"/>
    </source>
</evidence>
<comment type="similarity">
    <text evidence="1 3">Belongs to the short-chain dehydrogenases/reductases (SDR) family.</text>
</comment>
<accession>A0ABQ1UEK8</accession>
<dbReference type="Gene3D" id="3.40.50.720">
    <property type="entry name" value="NAD(P)-binding Rossmann-like Domain"/>
    <property type="match status" value="1"/>
</dbReference>
<reference evidence="6" key="1">
    <citation type="journal article" date="2019" name="Int. J. Syst. Evol. Microbiol.">
        <title>The Global Catalogue of Microorganisms (GCM) 10K type strain sequencing project: providing services to taxonomists for standard genome sequencing and annotation.</title>
        <authorList>
            <consortium name="The Broad Institute Genomics Platform"/>
            <consortium name="The Broad Institute Genome Sequencing Center for Infectious Disease"/>
            <person name="Wu L."/>
            <person name="Ma J."/>
        </authorList>
    </citation>
    <scope>NUCLEOTIDE SEQUENCE [LARGE SCALE GENOMIC DNA]</scope>
    <source>
        <strain evidence="6">CCM 7855</strain>
    </source>
</reference>
<dbReference type="InterPro" id="IPR057326">
    <property type="entry name" value="KR_dom"/>
</dbReference>
<dbReference type="CDD" id="cd05374">
    <property type="entry name" value="17beta-HSD-like_SDR_c"/>
    <property type="match status" value="1"/>
</dbReference>
<sequence>MKVWMVTGASRGFGLEIVRQALDGGDAVVACARRPEEITERIDVTGSADRLMTAAVDVTDKAQVEAAVESAIERFGRIDVVVNNAGRGMVGAVEEVSDSETRALFEVNVFGVLAVTRAVLPVLRRQRSGHLIMMSSMGGFSQPGAGWGIYGASKFAVEGLGEALRNELSPLGIAVTLVEPGVFRTDFLDGSSLDTARAIIADYADTSGRTREGAVARNRTQQGDPIKAAAAIVDVAGRPDPPLRLPLGADAVAGMEAKMTAVSADLDATRAIATATAFA</sequence>
<dbReference type="SUPFAM" id="SSF51735">
    <property type="entry name" value="NAD(P)-binding Rossmann-fold domains"/>
    <property type="match status" value="1"/>
</dbReference>
<dbReference type="PANTHER" id="PTHR43976">
    <property type="entry name" value="SHORT CHAIN DEHYDROGENASE"/>
    <property type="match status" value="1"/>
</dbReference>
<organism evidence="5 6">
    <name type="scientific">Williamsia phyllosphaerae</name>
    <dbReference type="NCBI Taxonomy" id="885042"/>
    <lineage>
        <taxon>Bacteria</taxon>
        <taxon>Bacillati</taxon>
        <taxon>Actinomycetota</taxon>
        <taxon>Actinomycetes</taxon>
        <taxon>Mycobacteriales</taxon>
        <taxon>Nocardiaceae</taxon>
        <taxon>Williamsia</taxon>
    </lineage>
</organism>
<proteinExistence type="inferred from homology"/>
<dbReference type="Proteomes" id="UP000632454">
    <property type="component" value="Unassembled WGS sequence"/>
</dbReference>
<dbReference type="InterPro" id="IPR036291">
    <property type="entry name" value="NAD(P)-bd_dom_sf"/>
</dbReference>
<feature type="domain" description="Ketoreductase" evidence="4">
    <location>
        <begin position="2"/>
        <end position="186"/>
    </location>
</feature>
<dbReference type="SMART" id="SM00822">
    <property type="entry name" value="PKS_KR"/>
    <property type="match status" value="1"/>
</dbReference>
<evidence type="ECO:0000256" key="3">
    <source>
        <dbReference type="RuleBase" id="RU000363"/>
    </source>
</evidence>
<keyword evidence="6" id="KW-1185">Reference proteome</keyword>
<name>A0ABQ1UEK8_9NOCA</name>
<protein>
    <submittedName>
        <fullName evidence="5">Short-chain dehydrogenase/reductase</fullName>
    </submittedName>
</protein>
<gene>
    <name evidence="5" type="ORF">GCM10007298_08070</name>
</gene>
<dbReference type="Pfam" id="PF00106">
    <property type="entry name" value="adh_short"/>
    <property type="match status" value="1"/>
</dbReference>
<dbReference type="PRINTS" id="PR00081">
    <property type="entry name" value="GDHRDH"/>
</dbReference>
<evidence type="ECO:0000313" key="6">
    <source>
        <dbReference type="Proteomes" id="UP000632454"/>
    </source>
</evidence>
<evidence type="ECO:0000313" key="5">
    <source>
        <dbReference type="EMBL" id="GGF14434.1"/>
    </source>
</evidence>
<evidence type="ECO:0000256" key="1">
    <source>
        <dbReference type="ARBA" id="ARBA00006484"/>
    </source>
</evidence>
<dbReference type="PANTHER" id="PTHR43976:SF16">
    <property type="entry name" value="SHORT-CHAIN DEHYDROGENASE_REDUCTASE FAMILY PROTEIN"/>
    <property type="match status" value="1"/>
</dbReference>
<dbReference type="InterPro" id="IPR002347">
    <property type="entry name" value="SDR_fam"/>
</dbReference>
<dbReference type="EMBL" id="BMCS01000001">
    <property type="protein sequence ID" value="GGF14434.1"/>
    <property type="molecule type" value="Genomic_DNA"/>
</dbReference>
<dbReference type="InterPro" id="IPR051911">
    <property type="entry name" value="SDR_oxidoreductase"/>
</dbReference>
<evidence type="ECO:0000259" key="4">
    <source>
        <dbReference type="SMART" id="SM00822"/>
    </source>
</evidence>
<dbReference type="PRINTS" id="PR00080">
    <property type="entry name" value="SDRFAMILY"/>
</dbReference>
<keyword evidence="2" id="KW-0560">Oxidoreductase</keyword>
<comment type="caution">
    <text evidence="5">The sequence shown here is derived from an EMBL/GenBank/DDBJ whole genome shotgun (WGS) entry which is preliminary data.</text>
</comment>